<dbReference type="Pfam" id="PF17788">
    <property type="entry name" value="HypF_C"/>
    <property type="match status" value="1"/>
</dbReference>
<dbReference type="Pfam" id="PF22521">
    <property type="entry name" value="HypF_C_2"/>
    <property type="match status" value="1"/>
</dbReference>
<keyword evidence="3 12" id="KW-0436">Ligase</keyword>
<feature type="active site" evidence="9">
    <location>
        <position position="19"/>
    </location>
</feature>
<comment type="function">
    <text evidence="8">Involved in the maturation of [NiFe] hydrogenases. Along with HypE, it catalyzes the synthesis of the CN ligands of the active site iron of [NiFe]-hydrogenases. HypF functions as a carbamoyl transferase using carbamoylphosphate as a substrate and transferring the carboxamido moiety in an ATP-dependent reaction to the thiolate of the C-terminal cysteine of HypE yielding a protein-S-carboxamide.</text>
</comment>
<dbReference type="Gene3D" id="3.30.420.360">
    <property type="match status" value="1"/>
</dbReference>
<feature type="domain" description="Acylphosphatase-like" evidence="10">
    <location>
        <begin position="4"/>
        <end position="91"/>
    </location>
</feature>
<dbReference type="SUPFAM" id="SSF54975">
    <property type="entry name" value="Acylphosphatase/BLUF domain-like"/>
    <property type="match status" value="1"/>
</dbReference>
<accession>A0ABN8E782</accession>
<dbReference type="Pfam" id="PF07503">
    <property type="entry name" value="zf-HYPF"/>
    <property type="match status" value="2"/>
</dbReference>
<dbReference type="Gene3D" id="3.90.870.50">
    <property type="match status" value="1"/>
</dbReference>
<evidence type="ECO:0000256" key="2">
    <source>
        <dbReference type="ARBA" id="ARBA00008097"/>
    </source>
</evidence>
<proteinExistence type="inferred from homology"/>
<dbReference type="Pfam" id="PF01300">
    <property type="entry name" value="Sua5_yciO_yrdC"/>
    <property type="match status" value="1"/>
</dbReference>
<organism evidence="12 13">
    <name type="scientific">Vibrio marisflavi CECT 7928</name>
    <dbReference type="NCBI Taxonomy" id="634439"/>
    <lineage>
        <taxon>Bacteria</taxon>
        <taxon>Pseudomonadati</taxon>
        <taxon>Pseudomonadota</taxon>
        <taxon>Gammaproteobacteria</taxon>
        <taxon>Vibrionales</taxon>
        <taxon>Vibrionaceae</taxon>
        <taxon>Vibrio</taxon>
    </lineage>
</organism>
<dbReference type="RefSeq" id="WP_237362409.1">
    <property type="nucleotide sequence ID" value="NZ_CAKLDM010000002.1"/>
</dbReference>
<keyword evidence="9" id="KW-0378">Hydrolase</keyword>
<dbReference type="InterPro" id="IPR001792">
    <property type="entry name" value="Acylphosphatase-like_dom"/>
</dbReference>
<dbReference type="EC" id="6.2.-.-" evidence="8"/>
<evidence type="ECO:0000259" key="11">
    <source>
        <dbReference type="PROSITE" id="PS51163"/>
    </source>
</evidence>
<evidence type="ECO:0000313" key="12">
    <source>
        <dbReference type="EMBL" id="CAH0540475.1"/>
    </source>
</evidence>
<evidence type="ECO:0000256" key="5">
    <source>
        <dbReference type="ARBA" id="ARBA00022771"/>
    </source>
</evidence>
<reference evidence="12" key="1">
    <citation type="submission" date="2021-11" db="EMBL/GenBank/DDBJ databases">
        <authorList>
            <person name="Rodrigo-Torres L."/>
            <person name="Arahal R. D."/>
            <person name="Lucena T."/>
        </authorList>
    </citation>
    <scope>NUCLEOTIDE SEQUENCE</scope>
    <source>
        <strain evidence="12">CECT 7928</strain>
    </source>
</reference>
<evidence type="ECO:0000313" key="13">
    <source>
        <dbReference type="Proteomes" id="UP000838748"/>
    </source>
</evidence>
<keyword evidence="13" id="KW-1185">Reference proteome</keyword>
<dbReference type="PROSITE" id="PS00150">
    <property type="entry name" value="ACYLPHOSPHATASE_1"/>
    <property type="match status" value="1"/>
</dbReference>
<comment type="catalytic activity">
    <reaction evidence="7 8">
        <text>C-terminal L-cysteinyl-[HypE protein] + carbamoyl phosphate + ATP + H2O = C-terminal S-carboxamide-L-cysteinyl-[HypE protein] + AMP + phosphate + diphosphate + H(+)</text>
        <dbReference type="Rhea" id="RHEA:55636"/>
        <dbReference type="Rhea" id="RHEA-COMP:14247"/>
        <dbReference type="Rhea" id="RHEA-COMP:14392"/>
        <dbReference type="ChEBI" id="CHEBI:15377"/>
        <dbReference type="ChEBI" id="CHEBI:15378"/>
        <dbReference type="ChEBI" id="CHEBI:30616"/>
        <dbReference type="ChEBI" id="CHEBI:33019"/>
        <dbReference type="ChEBI" id="CHEBI:43474"/>
        <dbReference type="ChEBI" id="CHEBI:58228"/>
        <dbReference type="ChEBI" id="CHEBI:76913"/>
        <dbReference type="ChEBI" id="CHEBI:139126"/>
        <dbReference type="ChEBI" id="CHEBI:456215"/>
    </reaction>
</comment>
<dbReference type="PANTHER" id="PTHR42959:SF1">
    <property type="entry name" value="CARBAMOYLTRANSFERASE HYPF"/>
    <property type="match status" value="1"/>
</dbReference>
<dbReference type="InterPro" id="IPR011125">
    <property type="entry name" value="Znf_HypF"/>
</dbReference>
<evidence type="ECO:0000256" key="7">
    <source>
        <dbReference type="ARBA" id="ARBA00048220"/>
    </source>
</evidence>
<evidence type="ECO:0000256" key="8">
    <source>
        <dbReference type="PIRNR" id="PIRNR006256"/>
    </source>
</evidence>
<dbReference type="PROSITE" id="PS51163">
    <property type="entry name" value="YRDC"/>
    <property type="match status" value="1"/>
</dbReference>
<dbReference type="GO" id="GO:0016874">
    <property type="term" value="F:ligase activity"/>
    <property type="evidence" value="ECO:0007669"/>
    <property type="project" value="UniProtKB-KW"/>
</dbReference>
<name>A0ABN8E782_9VIBR</name>
<dbReference type="InterPro" id="IPR017968">
    <property type="entry name" value="Acylphosphatase_CS"/>
</dbReference>
<dbReference type="InterPro" id="IPR036046">
    <property type="entry name" value="Acylphosphatase-like_dom_sf"/>
</dbReference>
<keyword evidence="6" id="KW-0862">Zinc</keyword>
<evidence type="ECO:0000256" key="4">
    <source>
        <dbReference type="ARBA" id="ARBA00022723"/>
    </source>
</evidence>
<evidence type="ECO:0000256" key="9">
    <source>
        <dbReference type="PROSITE-ProRule" id="PRU00520"/>
    </source>
</evidence>
<dbReference type="Proteomes" id="UP000838748">
    <property type="component" value="Unassembled WGS sequence"/>
</dbReference>
<dbReference type="PROSITE" id="PS51160">
    <property type="entry name" value="ACYLPHOSPHATASE_3"/>
    <property type="match status" value="1"/>
</dbReference>
<dbReference type="InterPro" id="IPR041440">
    <property type="entry name" value="HypF_C"/>
</dbReference>
<dbReference type="InterPro" id="IPR006070">
    <property type="entry name" value="Sua5-like_dom"/>
</dbReference>
<comment type="catalytic activity">
    <reaction evidence="9">
        <text>an acyl phosphate + H2O = a carboxylate + phosphate + H(+)</text>
        <dbReference type="Rhea" id="RHEA:14965"/>
        <dbReference type="ChEBI" id="CHEBI:15377"/>
        <dbReference type="ChEBI" id="CHEBI:15378"/>
        <dbReference type="ChEBI" id="CHEBI:29067"/>
        <dbReference type="ChEBI" id="CHEBI:43474"/>
        <dbReference type="ChEBI" id="CHEBI:59918"/>
        <dbReference type="EC" id="3.6.1.7"/>
    </reaction>
</comment>
<comment type="similarity">
    <text evidence="2 8">Belongs to the carbamoyltransferase HypF family.</text>
</comment>
<keyword evidence="5" id="KW-0863">Zinc-finger</keyword>
<comment type="caution">
    <text evidence="12">The sequence shown here is derived from an EMBL/GenBank/DDBJ whole genome shotgun (WGS) entry which is preliminary data.</text>
</comment>
<evidence type="ECO:0000256" key="1">
    <source>
        <dbReference type="ARBA" id="ARBA00004711"/>
    </source>
</evidence>
<dbReference type="Pfam" id="PF00708">
    <property type="entry name" value="Acylphosphatase"/>
    <property type="match status" value="1"/>
</dbReference>
<dbReference type="InterPro" id="IPR017945">
    <property type="entry name" value="DHBP_synth_RibB-like_a/b_dom"/>
</dbReference>
<dbReference type="PIRSF" id="PIRSF006256">
    <property type="entry name" value="CMPcnvr_hdrg_mat"/>
    <property type="match status" value="1"/>
</dbReference>
<gene>
    <name evidence="12" type="primary">hypF</name>
    <name evidence="12" type="ORF">VMF7928_02891</name>
</gene>
<dbReference type="PANTHER" id="PTHR42959">
    <property type="entry name" value="CARBAMOYLTRANSFERASE"/>
    <property type="match status" value="1"/>
</dbReference>
<dbReference type="InterPro" id="IPR051060">
    <property type="entry name" value="Carbamoyltrans_HypF-like"/>
</dbReference>
<dbReference type="EMBL" id="CAKLDM010000002">
    <property type="protein sequence ID" value="CAH0540475.1"/>
    <property type="molecule type" value="Genomic_DNA"/>
</dbReference>
<dbReference type="InterPro" id="IPR055128">
    <property type="entry name" value="HypF_C_2"/>
</dbReference>
<evidence type="ECO:0000256" key="6">
    <source>
        <dbReference type="ARBA" id="ARBA00022833"/>
    </source>
</evidence>
<dbReference type="NCBIfam" id="TIGR00143">
    <property type="entry name" value="hypF"/>
    <property type="match status" value="1"/>
</dbReference>
<evidence type="ECO:0000256" key="3">
    <source>
        <dbReference type="ARBA" id="ARBA00022598"/>
    </source>
</evidence>
<dbReference type="SUPFAM" id="SSF55821">
    <property type="entry name" value="YrdC/RibB"/>
    <property type="match status" value="1"/>
</dbReference>
<feature type="domain" description="YrdC-like" evidence="11">
    <location>
        <begin position="202"/>
        <end position="392"/>
    </location>
</feature>
<dbReference type="InterPro" id="IPR004421">
    <property type="entry name" value="Carbamoyltransferase_HypF"/>
</dbReference>
<evidence type="ECO:0000259" key="10">
    <source>
        <dbReference type="PROSITE" id="PS51160"/>
    </source>
</evidence>
<dbReference type="Gene3D" id="3.30.110.120">
    <property type="match status" value="1"/>
</dbReference>
<feature type="active site" evidence="9">
    <location>
        <position position="37"/>
    </location>
</feature>
<sequence length="768" mass="84918">MIERQLICVTGIVQGVGFRPFVYQQAKLLQLLGSVRNDSDGVKIDIQGEKSAIQAFYHCLLDSPPSLSRIDNIARQTVDVDNTLSDFCILVSQEAKTASVSISPDQATCPDCLQDMKAEESRYFEYPFTNCTNCGPRYSIIEKLPYDRCHTSMKSFELCPSCDSAYTDPMDRRYHAQPISCPDCGPVVSLLTPTGDVQLVGQAAIEKAAQTIQQGGVVAMKGLGGFHIICDAKNNEAIQRIRQLKHRKLKPFAVMLADEDQAAQHVVGCDLEWQSLKSQAAPIVLMKKRQGSTLACSVAPAAPYMGVMLPYTPLHIVLFKMLSGMGATQALVMTSGNISGMPLATDSSQICSQFAQDIDAILDHNRPIVNPCDDSVVHVAGGKVRVLRPARGYAPVTQKITYQGKPILALGAQQKASVAYALPNQWMLSPYIGDISNLDTEQRYQETAQLFPKLYRQAPSLYLHDMHPGYYSTQYAQNHTPGPYVAVQHHYAHVLAVMAEHNINQQVLGFAFDGTGAGTDETIWGGETLVADAEEFERVGHLKPFRLIGGEKAIKDPARILFAMLLECFSFEQIRALNLPAFASWSAFHFSNLHQLWLSGKNSPYCTSMGRLFDAWASLLNLVEKVDYEGQCGLAIERAYMSGDKSQSLQLEEKLRFHWSDDATSVLDWTPALKQTLDCQRQLGAQWASQVSISLVLAVITAIEEMSDKFPHLPVVVSGGVFQNRCLVNDLFKRWENRQSLIYSGETIPVNDSGIAVGQLWHGLHVFK</sequence>
<protein>
    <recommendedName>
        <fullName evidence="8">Carbamoyltransferase HypF</fullName>
        <ecNumber evidence="8">6.2.-.-</ecNumber>
    </recommendedName>
</protein>
<comment type="pathway">
    <text evidence="1 8">Protein modification; [NiFe] hydrogenase maturation.</text>
</comment>
<dbReference type="Gene3D" id="3.30.420.40">
    <property type="match status" value="1"/>
</dbReference>
<keyword evidence="4" id="KW-0479">Metal-binding</keyword>